<gene>
    <name evidence="1" type="ORF">LVY65_11645</name>
</gene>
<name>A0A9X1QL43_9SPHN</name>
<evidence type="ECO:0000313" key="2">
    <source>
        <dbReference type="Proteomes" id="UP001139410"/>
    </source>
</evidence>
<dbReference type="RefSeq" id="WP_235068425.1">
    <property type="nucleotide sequence ID" value="NZ_JAKFGM010000003.1"/>
</dbReference>
<dbReference type="EMBL" id="JAKFGM010000003">
    <property type="protein sequence ID" value="MCF2515713.1"/>
    <property type="molecule type" value="Genomic_DNA"/>
</dbReference>
<accession>A0A9X1QL43</accession>
<protein>
    <submittedName>
        <fullName evidence="1">Uncharacterized protein</fullName>
    </submittedName>
</protein>
<evidence type="ECO:0000313" key="1">
    <source>
        <dbReference type="EMBL" id="MCF2515713.1"/>
    </source>
</evidence>
<sequence>MGGMIHFIPESAADATEVPGPYAEAIARLASIRQALACVEQFSGEHPSDSMAEAKLAAAWPSASPARQRCFDARSARTAAAAAAGLEMVAAHQEAGKEPHPAAIARLKRELGEGVGSIDQLFSL</sequence>
<proteinExistence type="predicted"/>
<dbReference type="Proteomes" id="UP001139410">
    <property type="component" value="Unassembled WGS sequence"/>
</dbReference>
<keyword evidence="2" id="KW-1185">Reference proteome</keyword>
<comment type="caution">
    <text evidence="1">The sequence shown here is derived from an EMBL/GenBank/DDBJ whole genome shotgun (WGS) entry which is preliminary data.</text>
</comment>
<organism evidence="1 2">
    <name type="scientific">Sphingomonas cremea</name>
    <dbReference type="NCBI Taxonomy" id="2904799"/>
    <lineage>
        <taxon>Bacteria</taxon>
        <taxon>Pseudomonadati</taxon>
        <taxon>Pseudomonadota</taxon>
        <taxon>Alphaproteobacteria</taxon>
        <taxon>Sphingomonadales</taxon>
        <taxon>Sphingomonadaceae</taxon>
        <taxon>Sphingomonas</taxon>
    </lineage>
</organism>
<dbReference type="AlphaFoldDB" id="A0A9X1QL43"/>
<reference evidence="1" key="1">
    <citation type="submission" date="2022-01" db="EMBL/GenBank/DDBJ databases">
        <authorList>
            <person name="Jo J.-H."/>
            <person name="Im W.-T."/>
        </authorList>
    </citation>
    <scope>NUCLEOTIDE SEQUENCE</scope>
    <source>
        <strain evidence="1">G124</strain>
    </source>
</reference>